<dbReference type="GO" id="GO:0043190">
    <property type="term" value="C:ATP-binding cassette (ABC) transporter complex"/>
    <property type="evidence" value="ECO:0007669"/>
    <property type="project" value="InterPro"/>
</dbReference>
<dbReference type="GO" id="GO:0042597">
    <property type="term" value="C:periplasmic space"/>
    <property type="evidence" value="ECO:0007669"/>
    <property type="project" value="UniProtKB-ARBA"/>
</dbReference>
<dbReference type="AlphaFoldDB" id="A0A7K3M049"/>
<keyword evidence="7" id="KW-1185">Reference proteome</keyword>
<dbReference type="GO" id="GO:1904680">
    <property type="term" value="F:peptide transmembrane transporter activity"/>
    <property type="evidence" value="ECO:0007669"/>
    <property type="project" value="TreeGrafter"/>
</dbReference>
<evidence type="ECO:0000256" key="4">
    <source>
        <dbReference type="SAM" id="SignalP"/>
    </source>
</evidence>
<dbReference type="SUPFAM" id="SSF53850">
    <property type="entry name" value="Periplasmic binding protein-like II"/>
    <property type="match status" value="1"/>
</dbReference>
<dbReference type="Gene3D" id="3.40.190.10">
    <property type="entry name" value="Periplasmic binding protein-like II"/>
    <property type="match status" value="1"/>
</dbReference>
<gene>
    <name evidence="6" type="ORF">F7O44_06235</name>
</gene>
<accession>A0A7K3M049</accession>
<evidence type="ECO:0000313" key="6">
    <source>
        <dbReference type="EMBL" id="NDL56666.1"/>
    </source>
</evidence>
<evidence type="ECO:0000259" key="5">
    <source>
        <dbReference type="Pfam" id="PF00496"/>
    </source>
</evidence>
<name>A0A7K3M049_9ACTN</name>
<dbReference type="Gene3D" id="3.10.105.10">
    <property type="entry name" value="Dipeptide-binding Protein, Domain 3"/>
    <property type="match status" value="1"/>
</dbReference>
<feature type="domain" description="Solute-binding protein family 5" evidence="5">
    <location>
        <begin position="79"/>
        <end position="451"/>
    </location>
</feature>
<organism evidence="6 7">
    <name type="scientific">Phytoactinopolyspora mesophila</name>
    <dbReference type="NCBI Taxonomy" id="2650750"/>
    <lineage>
        <taxon>Bacteria</taxon>
        <taxon>Bacillati</taxon>
        <taxon>Actinomycetota</taxon>
        <taxon>Actinomycetes</taxon>
        <taxon>Jiangellales</taxon>
        <taxon>Jiangellaceae</taxon>
        <taxon>Phytoactinopolyspora</taxon>
    </lineage>
</organism>
<dbReference type="CDD" id="cd00995">
    <property type="entry name" value="PBP2_NikA_DppA_OppA_like"/>
    <property type="match status" value="1"/>
</dbReference>
<dbReference type="Pfam" id="PF00496">
    <property type="entry name" value="SBP_bac_5"/>
    <property type="match status" value="1"/>
</dbReference>
<dbReference type="InterPro" id="IPR030678">
    <property type="entry name" value="Peptide/Ni-bd"/>
</dbReference>
<dbReference type="PANTHER" id="PTHR30290:SF9">
    <property type="entry name" value="OLIGOPEPTIDE-BINDING PROTEIN APPA"/>
    <property type="match status" value="1"/>
</dbReference>
<feature type="chain" id="PRO_5038731756" description="Solute-binding protein family 5 domain-containing protein" evidence="4">
    <location>
        <begin position="23"/>
        <end position="540"/>
    </location>
</feature>
<dbReference type="PANTHER" id="PTHR30290">
    <property type="entry name" value="PERIPLASMIC BINDING COMPONENT OF ABC TRANSPORTER"/>
    <property type="match status" value="1"/>
</dbReference>
<evidence type="ECO:0000256" key="1">
    <source>
        <dbReference type="ARBA" id="ARBA00005695"/>
    </source>
</evidence>
<dbReference type="Proteomes" id="UP000460435">
    <property type="component" value="Unassembled WGS sequence"/>
</dbReference>
<dbReference type="Gene3D" id="3.90.76.10">
    <property type="entry name" value="Dipeptide-binding Protein, Domain 1"/>
    <property type="match status" value="1"/>
</dbReference>
<dbReference type="RefSeq" id="WP_162449217.1">
    <property type="nucleotide sequence ID" value="NZ_WLZY01000001.1"/>
</dbReference>
<dbReference type="InterPro" id="IPR000914">
    <property type="entry name" value="SBP_5_dom"/>
</dbReference>
<feature type="signal peptide" evidence="4">
    <location>
        <begin position="1"/>
        <end position="22"/>
    </location>
</feature>
<evidence type="ECO:0000256" key="2">
    <source>
        <dbReference type="ARBA" id="ARBA00022448"/>
    </source>
</evidence>
<comment type="similarity">
    <text evidence="1">Belongs to the bacterial solute-binding protein 5 family.</text>
</comment>
<reference evidence="6 7" key="1">
    <citation type="submission" date="2019-11" db="EMBL/GenBank/DDBJ databases">
        <authorList>
            <person name="Li X.-J."/>
            <person name="Feng X.-M."/>
        </authorList>
    </citation>
    <scope>NUCLEOTIDE SEQUENCE [LARGE SCALE GENOMIC DNA]</scope>
    <source>
        <strain evidence="6 7">XMNu-373</strain>
    </source>
</reference>
<evidence type="ECO:0000256" key="3">
    <source>
        <dbReference type="ARBA" id="ARBA00022729"/>
    </source>
</evidence>
<proteinExistence type="inferred from homology"/>
<protein>
    <recommendedName>
        <fullName evidence="5">Solute-binding protein family 5 domain-containing protein</fullName>
    </recommendedName>
</protein>
<evidence type="ECO:0000313" key="7">
    <source>
        <dbReference type="Proteomes" id="UP000460435"/>
    </source>
</evidence>
<dbReference type="PROSITE" id="PS51257">
    <property type="entry name" value="PROKAR_LIPOPROTEIN"/>
    <property type="match status" value="1"/>
</dbReference>
<dbReference type="InterPro" id="IPR039424">
    <property type="entry name" value="SBP_5"/>
</dbReference>
<dbReference type="EMBL" id="WLZY01000001">
    <property type="protein sequence ID" value="NDL56666.1"/>
    <property type="molecule type" value="Genomic_DNA"/>
</dbReference>
<comment type="caution">
    <text evidence="6">The sequence shown here is derived from an EMBL/GenBank/DDBJ whole genome shotgun (WGS) entry which is preliminary data.</text>
</comment>
<dbReference type="GO" id="GO:0015833">
    <property type="term" value="P:peptide transport"/>
    <property type="evidence" value="ECO:0007669"/>
    <property type="project" value="TreeGrafter"/>
</dbReference>
<keyword evidence="2" id="KW-0813">Transport</keyword>
<dbReference type="PIRSF" id="PIRSF002741">
    <property type="entry name" value="MppA"/>
    <property type="match status" value="1"/>
</dbReference>
<keyword evidence="3 4" id="KW-0732">Signal</keyword>
<sequence length="540" mass="59468">MKLQSHVPLAALGLSLALIVAACGTDDDDPDVAPSRTTLEVATVIEPPDIFPYSGHGAKAQVFDAMLHPIIRTDAEGELYSDVLESWDVSGDALTVTFSLRPDIEWSDGTPMSSADIVMSLTQHLDPEISELTLAVDGVAGESEFLNGDADTVSGLSAPDDLTVVVELEQPDPTWLPRLTMFTGILILPDHVLGDVPHDELENHEYFNSYPVTNGPYTFVEWAPGQHVEFERNENWSLGEPGFERLFIKVIDADVASAQLETREVQFVSLISPGDVDRIGSLDGIEIQTTPGDSPNKWGLMHHGPLLDNRVRQAMVYAIDREGICQLVLDGHCTVPVANNSQIGPDWAIPTTGVTEYTYDPDRARGLLAEAGWDPETELVFLDYLGTEAEALAVAQDNMADVGINWTIENVDVSTLNERTEEAPESFHGFMAGGGTWTVDPSIARTFYSCDEKYPPGANRGHYCNEELELLLTAGHEEADPNKRAEIYQEAYRIINDDVPEISLYVKDFVVAHDTHLKGIATHGLYPHQLRNIGDWYWED</sequence>